<protein>
    <submittedName>
        <fullName evidence="1">Uncharacterized protein</fullName>
    </submittedName>
</protein>
<gene>
    <name evidence="1" type="primary">ABSGL_05388.1 scaffold 6959</name>
</gene>
<dbReference type="EMBL" id="LT552960">
    <property type="protein sequence ID" value="SAL99743.1"/>
    <property type="molecule type" value="Genomic_DNA"/>
</dbReference>
<dbReference type="Proteomes" id="UP000078561">
    <property type="component" value="Unassembled WGS sequence"/>
</dbReference>
<dbReference type="AlphaFoldDB" id="A0A163JJ62"/>
<proteinExistence type="predicted"/>
<name>A0A163JJ62_ABSGL</name>
<organism evidence="1">
    <name type="scientific">Absidia glauca</name>
    <name type="common">Pin mould</name>
    <dbReference type="NCBI Taxonomy" id="4829"/>
    <lineage>
        <taxon>Eukaryota</taxon>
        <taxon>Fungi</taxon>
        <taxon>Fungi incertae sedis</taxon>
        <taxon>Mucoromycota</taxon>
        <taxon>Mucoromycotina</taxon>
        <taxon>Mucoromycetes</taxon>
        <taxon>Mucorales</taxon>
        <taxon>Cunninghamellaceae</taxon>
        <taxon>Absidia</taxon>
    </lineage>
</organism>
<accession>A0A163JJ62</accession>
<reference evidence="1" key="1">
    <citation type="submission" date="2016-04" db="EMBL/GenBank/DDBJ databases">
        <authorList>
            <person name="Evans L.H."/>
            <person name="Alamgir A."/>
            <person name="Owens N."/>
            <person name="Weber N.D."/>
            <person name="Virtaneva K."/>
            <person name="Barbian K."/>
            <person name="Babar A."/>
            <person name="Rosenke K."/>
        </authorList>
    </citation>
    <scope>NUCLEOTIDE SEQUENCE [LARGE SCALE GENOMIC DNA]</scope>
    <source>
        <strain evidence="1">CBS 101.48</strain>
    </source>
</reference>
<sequence length="86" mass="8900">MMGFKKTALDKKADKHTKERLENAIIRFMHRGLLTVFLALITASSAAACGSPTVIGGASIQRGGYAKQGPVAGGIPITAGAKQSTD</sequence>
<dbReference type="InParanoid" id="A0A163JJ62"/>
<evidence type="ECO:0000313" key="2">
    <source>
        <dbReference type="Proteomes" id="UP000078561"/>
    </source>
</evidence>
<evidence type="ECO:0000313" key="1">
    <source>
        <dbReference type="EMBL" id="SAL99743.1"/>
    </source>
</evidence>
<keyword evidence="2" id="KW-1185">Reference proteome</keyword>